<geneLocation type="plasmid" evidence="1 2">
    <name>pP136-6</name>
</geneLocation>
<name>A0ABD7FPY3_ECOLX</name>
<dbReference type="Pfam" id="PF13031">
    <property type="entry name" value="DUF3892"/>
    <property type="match status" value="1"/>
</dbReference>
<keyword evidence="1" id="KW-0614">Plasmid</keyword>
<sequence length="95" mass="10494">MADVRITCITLSGSQSIHEHITHVGSPQFNTGNGKWTVEQVINAIDNNLHTFYVTDNAGNRVEVGVVNPGNGGRQFIRTYADNRWNNNLLSLPIC</sequence>
<dbReference type="InterPro" id="IPR024997">
    <property type="entry name" value="DUF3892"/>
</dbReference>
<dbReference type="Proteomes" id="UP000826587">
    <property type="component" value="Plasmid pP136-6"/>
</dbReference>
<organism evidence="1 2">
    <name type="scientific">Escherichia coli O141:H4</name>
    <dbReference type="NCBI Taxonomy" id="2861806"/>
    <lineage>
        <taxon>Bacteria</taxon>
        <taxon>Pseudomonadati</taxon>
        <taxon>Pseudomonadota</taxon>
        <taxon>Gammaproteobacteria</taxon>
        <taxon>Enterobacterales</taxon>
        <taxon>Enterobacteriaceae</taxon>
        <taxon>Escherichia</taxon>
    </lineage>
</organism>
<dbReference type="EMBL" id="CP080229">
    <property type="protein sequence ID" value="QYE42544.1"/>
    <property type="molecule type" value="Genomic_DNA"/>
</dbReference>
<gene>
    <name evidence="1" type="ORF">KZW89_27935</name>
</gene>
<dbReference type="AlphaFoldDB" id="A0ABD7FPY3"/>
<evidence type="ECO:0000313" key="2">
    <source>
        <dbReference type="Proteomes" id="UP000826587"/>
    </source>
</evidence>
<protein>
    <submittedName>
        <fullName evidence="1">DUF3892 domain-containing protein</fullName>
    </submittedName>
</protein>
<dbReference type="RefSeq" id="WP_000786070.1">
    <property type="nucleotide sequence ID" value="NZ_CP080229.1"/>
</dbReference>
<accession>A0ABD7FPY3</accession>
<proteinExistence type="predicted"/>
<reference evidence="1 2" key="1">
    <citation type="submission" date="2021-07" db="EMBL/GenBank/DDBJ databases">
        <title>Wild boars as the reservoir of a highly virulent clone of hybrid Shiga toxigenic and enterotoxigenic Escherichia coli responsible of edema disease.</title>
        <authorList>
            <person name="Perrat A."/>
            <person name="Branchu P."/>
            <person name="Decors A."/>
            <person name="Turci S."/>
            <person name="Bayon-Auboyer M.-H."/>
            <person name="Petit G."/>
            <person name="Grosbois V."/>
            <person name="Brugere H."/>
            <person name="Auvray F."/>
            <person name="Oswald E."/>
        </authorList>
    </citation>
    <scope>NUCLEOTIDE SEQUENCE [LARGE SCALE GENOMIC DNA]</scope>
    <source>
        <strain evidence="1 2">P13-6</strain>
        <plasmid evidence="1 2">pP136-6</plasmid>
    </source>
</reference>
<evidence type="ECO:0000313" key="1">
    <source>
        <dbReference type="EMBL" id="QYE42544.1"/>
    </source>
</evidence>